<dbReference type="InterPro" id="IPR011707">
    <property type="entry name" value="Cu-oxidase-like_N"/>
</dbReference>
<dbReference type="InterPro" id="IPR001117">
    <property type="entry name" value="Cu-oxidase_2nd"/>
</dbReference>
<sequence>MADRELRRRHTPSRQMPEDEPKPEDRLMGGQEQPAVKSGTDSPGPSLLPTTRTTIIFGVTVVVLLLWISDLRRLALEYYHQLFALPDNQCNTPSNRQVWCNGTNINTDYEHIPNTPPGTTRKYYLELENTVICPDGYCVNATLINGTYPGPLLWGYWGDSFEITVKNKLQNCNGSSIHFHGLRQWNTTFADGVAGVTQCPIPPNEMMTYKWNATQYGSSWYHSHFSLQYANGLLGPIVLEGPSSANYDIDAGPLLIGDWYHEDAFSLYYRETELHGGPPPPDSKLINGMGNFTTVSETGIVSRGCEPGTLNCEPVTSIYNTTVQRGKKYKFRIVNTSVTSHLTFSIDGHQLQVISADFVPINPYTVSNLTVAIGQRYEVIVDANAPKSAGDNFWIKLRGCGNICTNGTAQPVLPQGQNYEECRQGILSYSNVEIPARSEPDVVDTACLDQNALGLVPVVPRSIANVTDIPPILTGRNTFKGFKGFQVLREADSDNPTVAHWILNDFTFKINWKDPTLSNILSDDPDPPNYAPVYLNGTADTWRAFVIEGNWTSSAGNNTYAIPAAHPIHLHGHDFLILLQESEPFDPEKEYPLKLDNPARRDVVMLPVDGFIIIAFRLDNPGPWLMHCHIAWHASAGLALQFVERYDDIKTRYIMPSDVVYQFYEQCSAWGRFYDKKCTFQGYVPTQDDSGI</sequence>
<accession>A0AAV9X907</accession>
<reference evidence="9 10" key="1">
    <citation type="submission" date="2019-10" db="EMBL/GenBank/DDBJ databases">
        <authorList>
            <person name="Palmer J.M."/>
        </authorList>
    </citation>
    <scope>NUCLEOTIDE SEQUENCE [LARGE SCALE GENOMIC DNA]</scope>
    <source>
        <strain evidence="9 10">TWF694</strain>
    </source>
</reference>
<dbReference type="GO" id="GO:0005507">
    <property type="term" value="F:copper ion binding"/>
    <property type="evidence" value="ECO:0007669"/>
    <property type="project" value="InterPro"/>
</dbReference>
<dbReference type="CDD" id="cd13901">
    <property type="entry name" value="CuRO_3_MaLCC_like"/>
    <property type="match status" value="1"/>
</dbReference>
<dbReference type="Proteomes" id="UP001365542">
    <property type="component" value="Unassembled WGS sequence"/>
</dbReference>
<comment type="similarity">
    <text evidence="1">Belongs to the multicopper oxidase family.</text>
</comment>
<dbReference type="PANTHER" id="PTHR11709">
    <property type="entry name" value="MULTI-COPPER OXIDASE"/>
    <property type="match status" value="1"/>
</dbReference>
<feature type="compositionally biased region" description="Basic and acidic residues" evidence="5">
    <location>
        <begin position="16"/>
        <end position="27"/>
    </location>
</feature>
<dbReference type="PANTHER" id="PTHR11709:SF414">
    <property type="entry name" value="ADR239WP"/>
    <property type="match status" value="1"/>
</dbReference>
<dbReference type="InterPro" id="IPR045087">
    <property type="entry name" value="Cu-oxidase_fam"/>
</dbReference>
<evidence type="ECO:0000256" key="3">
    <source>
        <dbReference type="ARBA" id="ARBA00023002"/>
    </source>
</evidence>
<dbReference type="Pfam" id="PF00394">
    <property type="entry name" value="Cu-oxidase"/>
    <property type="match status" value="1"/>
</dbReference>
<name>A0AAV9X907_9PEZI</name>
<evidence type="ECO:0008006" key="11">
    <source>
        <dbReference type="Google" id="ProtNLM"/>
    </source>
</evidence>
<evidence type="ECO:0000313" key="9">
    <source>
        <dbReference type="EMBL" id="KAK6538547.1"/>
    </source>
</evidence>
<dbReference type="CDD" id="cd13854">
    <property type="entry name" value="CuRO_1_MaLCC_like"/>
    <property type="match status" value="1"/>
</dbReference>
<evidence type="ECO:0000259" key="7">
    <source>
        <dbReference type="Pfam" id="PF07731"/>
    </source>
</evidence>
<evidence type="ECO:0000259" key="8">
    <source>
        <dbReference type="Pfam" id="PF07732"/>
    </source>
</evidence>
<feature type="domain" description="Plastocyanin-like" evidence="6">
    <location>
        <begin position="253"/>
        <end position="399"/>
    </location>
</feature>
<evidence type="ECO:0000256" key="5">
    <source>
        <dbReference type="SAM" id="MobiDB-lite"/>
    </source>
</evidence>
<comment type="caution">
    <text evidence="9">The sequence shown here is derived from an EMBL/GenBank/DDBJ whole genome shotgun (WGS) entry which is preliminary data.</text>
</comment>
<feature type="domain" description="Plastocyanin-like" evidence="8">
    <location>
        <begin position="132"/>
        <end position="242"/>
    </location>
</feature>
<dbReference type="InterPro" id="IPR011706">
    <property type="entry name" value="Cu-oxidase_C"/>
</dbReference>
<protein>
    <recommendedName>
        <fullName evidence="11">Laccase</fullName>
    </recommendedName>
</protein>
<organism evidence="9 10">
    <name type="scientific">Orbilia ellipsospora</name>
    <dbReference type="NCBI Taxonomy" id="2528407"/>
    <lineage>
        <taxon>Eukaryota</taxon>
        <taxon>Fungi</taxon>
        <taxon>Dikarya</taxon>
        <taxon>Ascomycota</taxon>
        <taxon>Pezizomycotina</taxon>
        <taxon>Orbiliomycetes</taxon>
        <taxon>Orbiliales</taxon>
        <taxon>Orbiliaceae</taxon>
        <taxon>Orbilia</taxon>
    </lineage>
</organism>
<keyword evidence="10" id="KW-1185">Reference proteome</keyword>
<dbReference type="Pfam" id="PF07731">
    <property type="entry name" value="Cu-oxidase_2"/>
    <property type="match status" value="1"/>
</dbReference>
<dbReference type="PROSITE" id="PS00080">
    <property type="entry name" value="MULTICOPPER_OXIDASE2"/>
    <property type="match status" value="1"/>
</dbReference>
<feature type="compositionally biased region" description="Polar residues" evidence="5">
    <location>
        <begin position="39"/>
        <end position="49"/>
    </location>
</feature>
<proteinExistence type="inferred from homology"/>
<evidence type="ECO:0000256" key="4">
    <source>
        <dbReference type="ARBA" id="ARBA00023008"/>
    </source>
</evidence>
<dbReference type="AlphaFoldDB" id="A0AAV9X907"/>
<keyword evidence="2" id="KW-0479">Metal-binding</keyword>
<dbReference type="CDD" id="cd13880">
    <property type="entry name" value="CuRO_2_MaLCC_like"/>
    <property type="match status" value="1"/>
</dbReference>
<keyword evidence="4" id="KW-0186">Copper</keyword>
<dbReference type="GO" id="GO:0016491">
    <property type="term" value="F:oxidoreductase activity"/>
    <property type="evidence" value="ECO:0007669"/>
    <property type="project" value="UniProtKB-KW"/>
</dbReference>
<dbReference type="InterPro" id="IPR002355">
    <property type="entry name" value="Cu_oxidase_Cu_BS"/>
</dbReference>
<feature type="region of interest" description="Disordered" evidence="5">
    <location>
        <begin position="1"/>
        <end position="49"/>
    </location>
</feature>
<evidence type="ECO:0000256" key="1">
    <source>
        <dbReference type="ARBA" id="ARBA00010609"/>
    </source>
</evidence>
<dbReference type="FunFam" id="2.60.40.420:FF:000021">
    <property type="entry name" value="Extracellular dihydrogeodin oxidase/laccase"/>
    <property type="match status" value="1"/>
</dbReference>
<dbReference type="EMBL" id="JAVHJO010000007">
    <property type="protein sequence ID" value="KAK6538547.1"/>
    <property type="molecule type" value="Genomic_DNA"/>
</dbReference>
<gene>
    <name evidence="9" type="ORF">TWF694_010126</name>
</gene>
<dbReference type="Pfam" id="PF07732">
    <property type="entry name" value="Cu-oxidase_3"/>
    <property type="match status" value="1"/>
</dbReference>
<dbReference type="InterPro" id="IPR008972">
    <property type="entry name" value="Cupredoxin"/>
</dbReference>
<keyword evidence="3" id="KW-0560">Oxidoreductase</keyword>
<evidence type="ECO:0000259" key="6">
    <source>
        <dbReference type="Pfam" id="PF00394"/>
    </source>
</evidence>
<dbReference type="PROSITE" id="PS00079">
    <property type="entry name" value="MULTICOPPER_OXIDASE1"/>
    <property type="match status" value="1"/>
</dbReference>
<evidence type="ECO:0000256" key="2">
    <source>
        <dbReference type="ARBA" id="ARBA00022723"/>
    </source>
</evidence>
<evidence type="ECO:0000313" key="10">
    <source>
        <dbReference type="Proteomes" id="UP001365542"/>
    </source>
</evidence>
<dbReference type="InterPro" id="IPR033138">
    <property type="entry name" value="Cu_oxidase_CS"/>
</dbReference>
<feature type="domain" description="Plastocyanin-like" evidence="7">
    <location>
        <begin position="511"/>
        <end position="645"/>
    </location>
</feature>
<dbReference type="SUPFAM" id="SSF49503">
    <property type="entry name" value="Cupredoxins"/>
    <property type="match status" value="3"/>
</dbReference>
<dbReference type="Gene3D" id="2.60.40.420">
    <property type="entry name" value="Cupredoxins - blue copper proteins"/>
    <property type="match status" value="3"/>
</dbReference>
<dbReference type="FunFam" id="2.60.40.420:FF:000045">
    <property type="entry name" value="Laccase 2"/>
    <property type="match status" value="1"/>
</dbReference>